<dbReference type="EMBL" id="JTDL01000136">
    <property type="protein sequence ID" value="KHL01914.1"/>
    <property type="molecule type" value="Genomic_DNA"/>
</dbReference>
<dbReference type="OrthoDB" id="833207at2"/>
<dbReference type="AlphaFoldDB" id="A0A0B2AEG0"/>
<protein>
    <submittedName>
        <fullName evidence="1">FAD-dependent oxidoreductase</fullName>
    </submittedName>
</protein>
<dbReference type="PANTHER" id="PTHR10668">
    <property type="entry name" value="PHYTOENE DEHYDROGENASE"/>
    <property type="match status" value="1"/>
</dbReference>
<proteinExistence type="predicted"/>
<comment type="caution">
    <text evidence="1">The sequence shown here is derived from an EMBL/GenBank/DDBJ whole genome shotgun (WGS) entry which is preliminary data.</text>
</comment>
<dbReference type="Gene3D" id="3.50.50.60">
    <property type="entry name" value="FAD/NAD(P)-binding domain"/>
    <property type="match status" value="1"/>
</dbReference>
<dbReference type="Pfam" id="PF13450">
    <property type="entry name" value="NAD_binding_8"/>
    <property type="match status" value="1"/>
</dbReference>
<dbReference type="RefSeq" id="WP_043124926.1">
    <property type="nucleotide sequence ID" value="NZ_JTDL01000136.1"/>
</dbReference>
<name>A0A0B2AEG0_9MICC</name>
<evidence type="ECO:0000313" key="1">
    <source>
        <dbReference type="EMBL" id="KHL01914.1"/>
    </source>
</evidence>
<accession>A0A0B2AEG0</accession>
<dbReference type="PANTHER" id="PTHR10668:SF105">
    <property type="entry name" value="DEHYDROGENASE-RELATED"/>
    <property type="match status" value="1"/>
</dbReference>
<reference evidence="1 2" key="1">
    <citation type="submission" date="2014-09" db="EMBL/GenBank/DDBJ databases">
        <title>Genome sequence of Sinomonas sp. MUSC 117.</title>
        <authorList>
            <person name="Lee L.-H."/>
        </authorList>
    </citation>
    <scope>NUCLEOTIDE SEQUENCE [LARGE SCALE GENOMIC DNA]</scope>
    <source>
        <strain evidence="1 2">MUSC 117</strain>
    </source>
</reference>
<keyword evidence="2" id="KW-1185">Reference proteome</keyword>
<organism evidence="1 2">
    <name type="scientific">Sinomonas humi</name>
    <dbReference type="NCBI Taxonomy" id="1338436"/>
    <lineage>
        <taxon>Bacteria</taxon>
        <taxon>Bacillati</taxon>
        <taxon>Actinomycetota</taxon>
        <taxon>Actinomycetes</taxon>
        <taxon>Micrococcales</taxon>
        <taxon>Micrococcaceae</taxon>
        <taxon>Sinomonas</taxon>
    </lineage>
</organism>
<dbReference type="STRING" id="1338436.LK10_14215"/>
<dbReference type="PRINTS" id="PR00419">
    <property type="entry name" value="ADXRDTASE"/>
</dbReference>
<dbReference type="InterPro" id="IPR036188">
    <property type="entry name" value="FAD/NAD-bd_sf"/>
</dbReference>
<dbReference type="SUPFAM" id="SSF51905">
    <property type="entry name" value="FAD/NAD(P)-binding domain"/>
    <property type="match status" value="1"/>
</dbReference>
<dbReference type="Proteomes" id="UP000030982">
    <property type="component" value="Unassembled WGS sequence"/>
</dbReference>
<sequence>MTSAVVVGSGPNGLAAAVRLAEAGVVVRVFEAEPTIGGGTRSTTTPAPDGAGTLVVDECSAFHPMGIASPYLASLGLERYGLRWRWPEVQVAHPLDCGRAAAVWRDPAQTAAALGPDGQAWDATVGAVARSFDSLVEDILRPVQHIPRHPLLLARFGALAALPATALAKVWRGEAARGLFAGVAAHAFADLRLPFTSSVGLVLTSAAQAVGWPVAEGGSQAITHALAARLRELGGTIETGVRIRRAEDAGAPDLLLLCVAPTAAATILAGRLPAAVARSYGRYRYGPAAFKVDYVVEGDVPWTAEEARRAGTVHVGGTIEEIAEAEAETVRGRMPARPFVLVGQQYLADPGRSAGDLHPIWAYAHVPNGYPGDATEAVTAQIERFAPGFRDCIRSVSARSVAATEAHNANYVGGDISAGANSGLQLVFRPRVAADPYATGIPGVFLCSAATPPGGGVHGMAGFLSAERALASLST</sequence>
<gene>
    <name evidence="1" type="ORF">LK10_14215</name>
</gene>
<evidence type="ECO:0000313" key="2">
    <source>
        <dbReference type="Proteomes" id="UP000030982"/>
    </source>
</evidence>